<organism evidence="2">
    <name type="scientific">marine sediment metagenome</name>
    <dbReference type="NCBI Taxonomy" id="412755"/>
    <lineage>
        <taxon>unclassified sequences</taxon>
        <taxon>metagenomes</taxon>
        <taxon>ecological metagenomes</taxon>
    </lineage>
</organism>
<keyword evidence="1" id="KW-0812">Transmembrane</keyword>
<evidence type="ECO:0000256" key="1">
    <source>
        <dbReference type="SAM" id="Phobius"/>
    </source>
</evidence>
<comment type="caution">
    <text evidence="2">The sequence shown here is derived from an EMBL/GenBank/DDBJ whole genome shotgun (WGS) entry which is preliminary data.</text>
</comment>
<protein>
    <submittedName>
        <fullName evidence="2">Uncharacterized protein</fullName>
    </submittedName>
</protein>
<reference evidence="2" key="1">
    <citation type="journal article" date="2015" name="Nature">
        <title>Complex archaea that bridge the gap between prokaryotes and eukaryotes.</title>
        <authorList>
            <person name="Spang A."/>
            <person name="Saw J.H."/>
            <person name="Jorgensen S.L."/>
            <person name="Zaremba-Niedzwiedzka K."/>
            <person name="Martijn J."/>
            <person name="Lind A.E."/>
            <person name="van Eijk R."/>
            <person name="Schleper C."/>
            <person name="Guy L."/>
            <person name="Ettema T.J."/>
        </authorList>
    </citation>
    <scope>NUCLEOTIDE SEQUENCE</scope>
</reference>
<accession>A0A0F9C772</accession>
<feature type="transmembrane region" description="Helical" evidence="1">
    <location>
        <begin position="12"/>
        <end position="35"/>
    </location>
</feature>
<dbReference type="AlphaFoldDB" id="A0A0F9C772"/>
<proteinExistence type="predicted"/>
<keyword evidence="1" id="KW-0472">Membrane</keyword>
<sequence>MKNLNLGWKMEPLTLKWSFFVLFLVLVHFYVVTWIAGLLGIFQPAGLFLAGAAWVWFAMPRVNSWLVIHTPFGRVWAWFRP</sequence>
<keyword evidence="1" id="KW-1133">Transmembrane helix</keyword>
<name>A0A0F9C772_9ZZZZ</name>
<dbReference type="EMBL" id="LAZR01037457">
    <property type="protein sequence ID" value="KKL22157.1"/>
    <property type="molecule type" value="Genomic_DNA"/>
</dbReference>
<feature type="transmembrane region" description="Helical" evidence="1">
    <location>
        <begin position="41"/>
        <end position="59"/>
    </location>
</feature>
<gene>
    <name evidence="2" type="ORF">LCGC14_2438240</name>
</gene>
<evidence type="ECO:0000313" key="2">
    <source>
        <dbReference type="EMBL" id="KKL22157.1"/>
    </source>
</evidence>